<accession>A0AAJ0AVU7</accession>
<dbReference type="GeneID" id="85465316"/>
<dbReference type="EMBL" id="JAHMHR010000007">
    <property type="protein sequence ID" value="KAK1689795.1"/>
    <property type="molecule type" value="Genomic_DNA"/>
</dbReference>
<dbReference type="InterPro" id="IPR010730">
    <property type="entry name" value="HET"/>
</dbReference>
<evidence type="ECO:0000313" key="3">
    <source>
        <dbReference type="EMBL" id="KAK1689795.1"/>
    </source>
</evidence>
<comment type="caution">
    <text evidence="3">The sequence shown here is derived from an EMBL/GenBank/DDBJ whole genome shotgun (WGS) entry which is preliminary data.</text>
</comment>
<gene>
    <name evidence="3" type="ORF">BDP55DRAFT_757784</name>
</gene>
<organism evidence="3 4">
    <name type="scientific">Colletotrichum godetiae</name>
    <dbReference type="NCBI Taxonomy" id="1209918"/>
    <lineage>
        <taxon>Eukaryota</taxon>
        <taxon>Fungi</taxon>
        <taxon>Dikarya</taxon>
        <taxon>Ascomycota</taxon>
        <taxon>Pezizomycotina</taxon>
        <taxon>Sordariomycetes</taxon>
        <taxon>Hypocreomycetidae</taxon>
        <taxon>Glomerellales</taxon>
        <taxon>Glomerellaceae</taxon>
        <taxon>Colletotrichum</taxon>
        <taxon>Colletotrichum acutatum species complex</taxon>
    </lineage>
</organism>
<dbReference type="RefSeq" id="XP_060433490.1">
    <property type="nucleotide sequence ID" value="XM_060580790.1"/>
</dbReference>
<proteinExistence type="predicted"/>
<feature type="domain" description="DUF8212" evidence="2">
    <location>
        <begin position="221"/>
        <end position="248"/>
    </location>
</feature>
<dbReference type="AlphaFoldDB" id="A0AAJ0AVU7"/>
<protein>
    <recommendedName>
        <fullName evidence="5">HET domain-containing protein</fullName>
    </recommendedName>
</protein>
<evidence type="ECO:0000259" key="2">
    <source>
        <dbReference type="Pfam" id="PF26640"/>
    </source>
</evidence>
<evidence type="ECO:0000313" key="4">
    <source>
        <dbReference type="Proteomes" id="UP001224890"/>
    </source>
</evidence>
<dbReference type="Proteomes" id="UP001224890">
    <property type="component" value="Unassembled WGS sequence"/>
</dbReference>
<dbReference type="InterPro" id="IPR058525">
    <property type="entry name" value="DUF8212"/>
</dbReference>
<reference evidence="3" key="1">
    <citation type="submission" date="2021-06" db="EMBL/GenBank/DDBJ databases">
        <title>Comparative genomics, transcriptomics and evolutionary studies reveal genomic signatures of adaptation to plant cell wall in hemibiotrophic fungi.</title>
        <authorList>
            <consortium name="DOE Joint Genome Institute"/>
            <person name="Baroncelli R."/>
            <person name="Diaz J.F."/>
            <person name="Benocci T."/>
            <person name="Peng M."/>
            <person name="Battaglia E."/>
            <person name="Haridas S."/>
            <person name="Andreopoulos W."/>
            <person name="Labutti K."/>
            <person name="Pangilinan J."/>
            <person name="Floch G.L."/>
            <person name="Makela M.R."/>
            <person name="Henrissat B."/>
            <person name="Grigoriev I.V."/>
            <person name="Crouch J.A."/>
            <person name="De Vries R.P."/>
            <person name="Sukno S.A."/>
            <person name="Thon M.R."/>
        </authorList>
    </citation>
    <scope>NUCLEOTIDE SEQUENCE</scope>
    <source>
        <strain evidence="3">CBS 193.32</strain>
    </source>
</reference>
<name>A0AAJ0AVU7_9PEZI</name>
<dbReference type="PANTHER" id="PTHR10622:SF10">
    <property type="entry name" value="HET DOMAIN-CONTAINING PROTEIN"/>
    <property type="match status" value="1"/>
</dbReference>
<keyword evidence="4" id="KW-1185">Reference proteome</keyword>
<evidence type="ECO:0008006" key="5">
    <source>
        <dbReference type="Google" id="ProtNLM"/>
    </source>
</evidence>
<dbReference type="PANTHER" id="PTHR10622">
    <property type="entry name" value="HET DOMAIN-CONTAINING PROTEIN"/>
    <property type="match status" value="1"/>
</dbReference>
<dbReference type="Pfam" id="PF06985">
    <property type="entry name" value="HET"/>
    <property type="match status" value="1"/>
</dbReference>
<feature type="domain" description="Heterokaryon incompatibility" evidence="1">
    <location>
        <begin position="22"/>
        <end position="110"/>
    </location>
</feature>
<sequence length="258" mass="29367">MRLLSTKTTKLEVFDLENAPPYAALSHLWEHDEVRFQDMGDLAAAAQRSGFRKIESACVVAAEEGLGYIWIDTCCVDKENEAKRSEAVESSFRTFISATICIAYLSDDDELKPKFRNSLRRSTWFTRSWTLPELIAPPELVFYSCGWKVMGTRSELQNDLFNITAVGPFILQGGDLAKVSVARKMFWATNRNTHRHEEVAYTLSGLFGIEMMPIYGKGNANAFLRLQEHIAKTVPDPTLFAWRDDWSQKLFGKQSKCF</sequence>
<dbReference type="Pfam" id="PF26640">
    <property type="entry name" value="DUF8212"/>
    <property type="match status" value="1"/>
</dbReference>
<evidence type="ECO:0000259" key="1">
    <source>
        <dbReference type="Pfam" id="PF06985"/>
    </source>
</evidence>